<sequence>MITTKKLIRVAIKWQKIAAIGRNRITSARTNKKMDSASHSNKSSAVDKSDFVIYTMDEKRFVIPLAFLSNIVFHELLKMSEEEFGLPRDGPIKLLSDSVIINYIVSLMQFVRIIVLWQVRCRGTSLGSSCVLIGTEQIKNSHSNSSITLSGKQAIMISTKKLIRMARRWRKITAIGRKRITSPRTNGKMVAADGSNKSSVAYKGHFVVYTMDKKRLVIPLAYLSNSIFQELFKMSEEFGLSSDGPITLPCDSVTMSYIVLLVQRGLAKDLEKAVLNSMTGHRCSSYTTFFHE</sequence>
<keyword evidence="3" id="KW-0341">Growth regulation</keyword>
<dbReference type="InParanoid" id="A0A061DXJ6"/>
<comment type="similarity">
    <text evidence="1">Belongs to the ARG7 family.</text>
</comment>
<proteinExistence type="inferred from homology"/>
<dbReference type="InterPro" id="IPR003676">
    <property type="entry name" value="SAUR_fam"/>
</dbReference>
<dbReference type="eggNOG" id="ENOG502S4GQ">
    <property type="taxonomic scope" value="Eukaryota"/>
</dbReference>
<dbReference type="Proteomes" id="UP000026915">
    <property type="component" value="Chromosome 2"/>
</dbReference>
<dbReference type="PANTHER" id="PTHR31175">
    <property type="entry name" value="AUXIN-RESPONSIVE FAMILY PROTEIN"/>
    <property type="match status" value="1"/>
</dbReference>
<dbReference type="Pfam" id="PF02519">
    <property type="entry name" value="Auxin_inducible"/>
    <property type="match status" value="2"/>
</dbReference>
<evidence type="ECO:0000256" key="2">
    <source>
        <dbReference type="ARBA" id="ARBA00022473"/>
    </source>
</evidence>
<gene>
    <name evidence="4" type="ORF">TCM_006514</name>
</gene>
<dbReference type="STRING" id="3641.A0A061DXJ6"/>
<protein>
    <submittedName>
        <fullName evidence="4">SAUR-like auxin-responsive protein family, putative</fullName>
    </submittedName>
</protein>
<accession>A0A061DXJ6</accession>
<dbReference type="EMBL" id="CM001880">
    <property type="protein sequence ID" value="EOX97519.1"/>
    <property type="molecule type" value="Genomic_DNA"/>
</dbReference>
<reference evidence="4 5" key="1">
    <citation type="journal article" date="2013" name="Genome Biol.">
        <title>The genome sequence of the most widely cultivated cacao type and its use to identify candidate genes regulating pod color.</title>
        <authorList>
            <person name="Motamayor J.C."/>
            <person name="Mockaitis K."/>
            <person name="Schmutz J."/>
            <person name="Haiminen N."/>
            <person name="Iii D.L."/>
            <person name="Cornejo O."/>
            <person name="Findley S.D."/>
            <person name="Zheng P."/>
            <person name="Utro F."/>
            <person name="Royaert S."/>
            <person name="Saski C."/>
            <person name="Jenkins J."/>
            <person name="Podicheti R."/>
            <person name="Zhao M."/>
            <person name="Scheffler B.E."/>
            <person name="Stack J.C."/>
            <person name="Feltus F.A."/>
            <person name="Mustiga G.M."/>
            <person name="Amores F."/>
            <person name="Phillips W."/>
            <person name="Marelli J.P."/>
            <person name="May G.D."/>
            <person name="Shapiro H."/>
            <person name="Ma J."/>
            <person name="Bustamante C.D."/>
            <person name="Schnell R.J."/>
            <person name="Main D."/>
            <person name="Gilbert D."/>
            <person name="Parida L."/>
            <person name="Kuhn D.N."/>
        </authorList>
    </citation>
    <scope>NUCLEOTIDE SEQUENCE [LARGE SCALE GENOMIC DNA]</scope>
    <source>
        <strain evidence="5">cv. Matina 1-6</strain>
    </source>
</reference>
<evidence type="ECO:0000256" key="3">
    <source>
        <dbReference type="ARBA" id="ARBA00022604"/>
    </source>
</evidence>
<dbReference type="Gramene" id="EOX97519">
    <property type="protein sequence ID" value="EOX97519"/>
    <property type="gene ID" value="TCM_006514"/>
</dbReference>
<dbReference type="GO" id="GO:0009733">
    <property type="term" value="P:response to auxin"/>
    <property type="evidence" value="ECO:0007669"/>
    <property type="project" value="InterPro"/>
</dbReference>
<organism evidence="4 5">
    <name type="scientific">Theobroma cacao</name>
    <name type="common">Cacao</name>
    <name type="synonym">Cocoa</name>
    <dbReference type="NCBI Taxonomy" id="3641"/>
    <lineage>
        <taxon>Eukaryota</taxon>
        <taxon>Viridiplantae</taxon>
        <taxon>Streptophyta</taxon>
        <taxon>Embryophyta</taxon>
        <taxon>Tracheophyta</taxon>
        <taxon>Spermatophyta</taxon>
        <taxon>Magnoliopsida</taxon>
        <taxon>eudicotyledons</taxon>
        <taxon>Gunneridae</taxon>
        <taxon>Pentapetalae</taxon>
        <taxon>rosids</taxon>
        <taxon>malvids</taxon>
        <taxon>Malvales</taxon>
        <taxon>Malvaceae</taxon>
        <taxon>Byttnerioideae</taxon>
        <taxon>Theobroma</taxon>
    </lineage>
</organism>
<keyword evidence="5" id="KW-1185">Reference proteome</keyword>
<dbReference type="AlphaFoldDB" id="A0A061DXJ6"/>
<dbReference type="PANTHER" id="PTHR31175:SF82">
    <property type="entry name" value="AUXIN-RESPONSIVE PROTEIN SAUR65"/>
    <property type="match status" value="1"/>
</dbReference>
<dbReference type="OMA" id="IRMARRW"/>
<evidence type="ECO:0000256" key="1">
    <source>
        <dbReference type="ARBA" id="ARBA00006974"/>
    </source>
</evidence>
<keyword evidence="2" id="KW-0217">Developmental protein</keyword>
<name>A0A061DXJ6_THECC</name>
<dbReference type="HOGENOM" id="CLU_031083_0_1_1"/>
<evidence type="ECO:0000313" key="5">
    <source>
        <dbReference type="Proteomes" id="UP000026915"/>
    </source>
</evidence>
<evidence type="ECO:0000313" key="4">
    <source>
        <dbReference type="EMBL" id="EOX97519.1"/>
    </source>
</evidence>